<name>A0ABR4D100_9HELO</name>
<protein>
    <submittedName>
        <fullName evidence="2">Uncharacterized protein</fullName>
    </submittedName>
</protein>
<dbReference type="EMBL" id="JAZHXI010000002">
    <property type="protein sequence ID" value="KAL2075004.1"/>
    <property type="molecule type" value="Genomic_DNA"/>
</dbReference>
<evidence type="ECO:0000313" key="3">
    <source>
        <dbReference type="Proteomes" id="UP001595075"/>
    </source>
</evidence>
<evidence type="ECO:0000313" key="2">
    <source>
        <dbReference type="EMBL" id="KAL2075004.1"/>
    </source>
</evidence>
<sequence>MRSALLLLLLFIASLTLATPITPISAENKDAHLISNTTSIAESANSPLNSRITKVSVSPRKARKFIFVDLEPGLKFSTCAPNHEDHRMCTLAYVQKNTWNGWCKLWVYDEECTLKGANDHVSRDWLANGWSLTGQLPLTVEVKIAKNWTEDHSKGVDILYGKHYTEPLHRPIYKSFAFRKRYDAKNPNEYYSVFRAPFLCYI</sequence>
<proteinExistence type="predicted"/>
<feature type="signal peptide" evidence="1">
    <location>
        <begin position="1"/>
        <end position="18"/>
    </location>
</feature>
<evidence type="ECO:0000256" key="1">
    <source>
        <dbReference type="SAM" id="SignalP"/>
    </source>
</evidence>
<accession>A0ABR4D100</accession>
<keyword evidence="1" id="KW-0732">Signal</keyword>
<comment type="caution">
    <text evidence="2">The sequence shown here is derived from an EMBL/GenBank/DDBJ whole genome shotgun (WGS) entry which is preliminary data.</text>
</comment>
<organism evidence="2 3">
    <name type="scientific">Oculimacula yallundae</name>
    <dbReference type="NCBI Taxonomy" id="86028"/>
    <lineage>
        <taxon>Eukaryota</taxon>
        <taxon>Fungi</taxon>
        <taxon>Dikarya</taxon>
        <taxon>Ascomycota</taxon>
        <taxon>Pezizomycotina</taxon>
        <taxon>Leotiomycetes</taxon>
        <taxon>Helotiales</taxon>
        <taxon>Ploettnerulaceae</taxon>
        <taxon>Oculimacula</taxon>
    </lineage>
</organism>
<dbReference type="Proteomes" id="UP001595075">
    <property type="component" value="Unassembled WGS sequence"/>
</dbReference>
<feature type="chain" id="PRO_5045403857" evidence="1">
    <location>
        <begin position="19"/>
        <end position="202"/>
    </location>
</feature>
<keyword evidence="3" id="KW-1185">Reference proteome</keyword>
<reference evidence="2 3" key="1">
    <citation type="journal article" date="2024" name="Commun. Biol.">
        <title>Comparative genomic analysis of thermophilic fungi reveals convergent evolutionary adaptations and gene losses.</title>
        <authorList>
            <person name="Steindorff A.S."/>
            <person name="Aguilar-Pontes M.V."/>
            <person name="Robinson A.J."/>
            <person name="Andreopoulos B."/>
            <person name="LaButti K."/>
            <person name="Kuo A."/>
            <person name="Mondo S."/>
            <person name="Riley R."/>
            <person name="Otillar R."/>
            <person name="Haridas S."/>
            <person name="Lipzen A."/>
            <person name="Grimwood J."/>
            <person name="Schmutz J."/>
            <person name="Clum A."/>
            <person name="Reid I.D."/>
            <person name="Moisan M.C."/>
            <person name="Butler G."/>
            <person name="Nguyen T.T.M."/>
            <person name="Dewar K."/>
            <person name="Conant G."/>
            <person name="Drula E."/>
            <person name="Henrissat B."/>
            <person name="Hansel C."/>
            <person name="Singer S."/>
            <person name="Hutchinson M.I."/>
            <person name="de Vries R.P."/>
            <person name="Natvig D.O."/>
            <person name="Powell A.J."/>
            <person name="Tsang A."/>
            <person name="Grigoriev I.V."/>
        </authorList>
    </citation>
    <scope>NUCLEOTIDE SEQUENCE [LARGE SCALE GENOMIC DNA]</scope>
    <source>
        <strain evidence="2 3">CBS 494.80</strain>
    </source>
</reference>
<gene>
    <name evidence="2" type="ORF">VTL71DRAFT_8784</name>
</gene>